<feature type="region of interest" description="Disordered" evidence="1">
    <location>
        <begin position="290"/>
        <end position="341"/>
    </location>
</feature>
<accession>A0AAV9UC57</accession>
<feature type="compositionally biased region" description="Basic and acidic residues" evidence="1">
    <location>
        <begin position="186"/>
        <end position="199"/>
    </location>
</feature>
<feature type="region of interest" description="Disordered" evidence="1">
    <location>
        <begin position="82"/>
        <end position="145"/>
    </location>
</feature>
<proteinExistence type="predicted"/>
<protein>
    <submittedName>
        <fullName evidence="2">Uncharacterized protein</fullName>
    </submittedName>
</protein>
<evidence type="ECO:0000313" key="3">
    <source>
        <dbReference type="Proteomes" id="UP001375240"/>
    </source>
</evidence>
<organism evidence="2 3">
    <name type="scientific">Orbilia brochopaga</name>
    <dbReference type="NCBI Taxonomy" id="3140254"/>
    <lineage>
        <taxon>Eukaryota</taxon>
        <taxon>Fungi</taxon>
        <taxon>Dikarya</taxon>
        <taxon>Ascomycota</taxon>
        <taxon>Pezizomycotina</taxon>
        <taxon>Orbiliomycetes</taxon>
        <taxon>Orbiliales</taxon>
        <taxon>Orbiliaceae</taxon>
        <taxon>Orbilia</taxon>
    </lineage>
</organism>
<keyword evidence="3" id="KW-1185">Reference proteome</keyword>
<comment type="caution">
    <text evidence="2">The sequence shown here is derived from an EMBL/GenBank/DDBJ whole genome shotgun (WGS) entry which is preliminary data.</text>
</comment>
<feature type="compositionally biased region" description="Polar residues" evidence="1">
    <location>
        <begin position="292"/>
        <end position="305"/>
    </location>
</feature>
<evidence type="ECO:0000256" key="1">
    <source>
        <dbReference type="SAM" id="MobiDB-lite"/>
    </source>
</evidence>
<feature type="compositionally biased region" description="Basic and acidic residues" evidence="1">
    <location>
        <begin position="324"/>
        <end position="340"/>
    </location>
</feature>
<feature type="compositionally biased region" description="Basic and acidic residues" evidence="1">
    <location>
        <begin position="108"/>
        <end position="126"/>
    </location>
</feature>
<feature type="compositionally biased region" description="Basic and acidic residues" evidence="1">
    <location>
        <begin position="82"/>
        <end position="100"/>
    </location>
</feature>
<feature type="region of interest" description="Disordered" evidence="1">
    <location>
        <begin position="354"/>
        <end position="410"/>
    </location>
</feature>
<feature type="compositionally biased region" description="Polar residues" evidence="1">
    <location>
        <begin position="363"/>
        <end position="381"/>
    </location>
</feature>
<dbReference type="Proteomes" id="UP001375240">
    <property type="component" value="Unassembled WGS sequence"/>
</dbReference>
<feature type="compositionally biased region" description="Acidic residues" evidence="1">
    <location>
        <begin position="173"/>
        <end position="185"/>
    </location>
</feature>
<dbReference type="AlphaFoldDB" id="A0AAV9UC57"/>
<gene>
    <name evidence="2" type="ORF">TWF696_009438</name>
</gene>
<dbReference type="EMBL" id="JAVHNQ010000009">
    <property type="protein sequence ID" value="KAK6338627.1"/>
    <property type="molecule type" value="Genomic_DNA"/>
</dbReference>
<feature type="region of interest" description="Disordered" evidence="1">
    <location>
        <begin position="171"/>
        <end position="244"/>
    </location>
</feature>
<sequence length="526" mass="58371">MQQRFSITTFGQRQQVCTQLQTPILTTDKTDETGILQVTIDIAKTARDSVSQCSSCDNIGDAIAKAVHGGCVEVFRIHSDESREGHRPITKLELDLRPQEEATSSKSTSKEAESTRMERLEARMRGAETPGPKSPIVGPKPDDADKSHTEIILKALTDCWDNDVAKRRRVAQEDEASVSSEDSDETEKASSPKKKENREPASPSKKPVALIQPRPRQSRQGSSIQMVPQPKKSKDSSKKKKKAALKITQIFSPIQAITIYDPPTDTDPTLRNPRAAWAQTIPQSIADELTITHRSSQSFPSQEPSGVSPIFDASARPDPTIWVRQKENEQSGPSRPHEAGRPNIFILCSTEDEKASPHHRTDVLTTAQSQQSYDVSNSLNSLRAPASDDDQESSSASAVKSPIRTNSQLCPPKQDKTILLNRESIRKSQAQMEESITARIAALNMDTNVYNLDDKPNVEPAMGVLRNDESEVAARLAKLFQQRQQIQDQQDKEVDQLTSSNNSLLNTPQFNTRFCNTTSLFHSLKR</sequence>
<evidence type="ECO:0000313" key="2">
    <source>
        <dbReference type="EMBL" id="KAK6338627.1"/>
    </source>
</evidence>
<reference evidence="2 3" key="1">
    <citation type="submission" date="2019-10" db="EMBL/GenBank/DDBJ databases">
        <authorList>
            <person name="Palmer J.M."/>
        </authorList>
    </citation>
    <scope>NUCLEOTIDE SEQUENCE [LARGE SCALE GENOMIC DNA]</scope>
    <source>
        <strain evidence="2 3">TWF696</strain>
    </source>
</reference>
<name>A0AAV9UC57_9PEZI</name>